<comment type="caution">
    <text evidence="2">The sequence shown here is derived from an EMBL/GenBank/DDBJ whole genome shotgun (WGS) entry which is preliminary data.</text>
</comment>
<protein>
    <recommendedName>
        <fullName evidence="1">DUF4326 domain-containing protein</fullName>
    </recommendedName>
</protein>
<evidence type="ECO:0000259" key="1">
    <source>
        <dbReference type="Pfam" id="PF14216"/>
    </source>
</evidence>
<dbReference type="Pfam" id="PF14216">
    <property type="entry name" value="DUF4326"/>
    <property type="match status" value="1"/>
</dbReference>
<gene>
    <name evidence="2" type="ORF">LCGC14_2283510</name>
</gene>
<feature type="domain" description="DUF4326" evidence="1">
    <location>
        <begin position="11"/>
        <end position="152"/>
    </location>
</feature>
<sequence>MPDHPVRVQRKRSKGWRMPPNTIFVGRPSRWGNPWPGGDLRRALVAAYDWSGNTHDGLWLAFFEALPHGAELANAALWTAEAPAIAVRLFRTLADHFHETAPEAYAAWLAPLRGKNLACWCPLCPIHAGHPGGRPLGEHCDDCDPCHVDVLLEIANG</sequence>
<evidence type="ECO:0000313" key="2">
    <source>
        <dbReference type="EMBL" id="KKL52632.1"/>
    </source>
</evidence>
<dbReference type="InterPro" id="IPR025475">
    <property type="entry name" value="DUF4326"/>
</dbReference>
<name>A0A0F9FNL3_9ZZZZ</name>
<dbReference type="AlphaFoldDB" id="A0A0F9FNL3"/>
<proteinExistence type="predicted"/>
<organism evidence="2">
    <name type="scientific">marine sediment metagenome</name>
    <dbReference type="NCBI Taxonomy" id="412755"/>
    <lineage>
        <taxon>unclassified sequences</taxon>
        <taxon>metagenomes</taxon>
        <taxon>ecological metagenomes</taxon>
    </lineage>
</organism>
<dbReference type="EMBL" id="LAZR01031823">
    <property type="protein sequence ID" value="KKL52632.1"/>
    <property type="molecule type" value="Genomic_DNA"/>
</dbReference>
<accession>A0A0F9FNL3</accession>
<reference evidence="2" key="1">
    <citation type="journal article" date="2015" name="Nature">
        <title>Complex archaea that bridge the gap between prokaryotes and eukaryotes.</title>
        <authorList>
            <person name="Spang A."/>
            <person name="Saw J.H."/>
            <person name="Jorgensen S.L."/>
            <person name="Zaremba-Niedzwiedzka K."/>
            <person name="Martijn J."/>
            <person name="Lind A.E."/>
            <person name="van Eijk R."/>
            <person name="Schleper C."/>
            <person name="Guy L."/>
            <person name="Ettema T.J."/>
        </authorList>
    </citation>
    <scope>NUCLEOTIDE SEQUENCE</scope>
</reference>